<evidence type="ECO:0000313" key="3">
    <source>
        <dbReference type="EMBL" id="KAK6121023.1"/>
    </source>
</evidence>
<reference evidence="3 4" key="1">
    <citation type="journal article" date="2021" name="Comput. Struct. Biotechnol. J.">
        <title>De novo genome assembly of the potent medicinal plant Rehmannia glutinosa using nanopore technology.</title>
        <authorList>
            <person name="Ma L."/>
            <person name="Dong C."/>
            <person name="Song C."/>
            <person name="Wang X."/>
            <person name="Zheng X."/>
            <person name="Niu Y."/>
            <person name="Chen S."/>
            <person name="Feng W."/>
        </authorList>
    </citation>
    <scope>NUCLEOTIDE SEQUENCE [LARGE SCALE GENOMIC DNA]</scope>
    <source>
        <strain evidence="3">DH-2019</strain>
    </source>
</reference>
<name>A0ABR0UFG2_REHGL</name>
<proteinExistence type="predicted"/>
<accession>A0ABR0UFG2</accession>
<keyword evidence="4" id="KW-1185">Reference proteome</keyword>
<evidence type="ECO:0000259" key="2">
    <source>
        <dbReference type="Pfam" id="PF24906"/>
    </source>
</evidence>
<dbReference type="PANTHER" id="PTHR31827:SF1">
    <property type="entry name" value="EMB|CAB89363.1"/>
    <property type="match status" value="1"/>
</dbReference>
<comment type="caution">
    <text evidence="3">The sequence shown here is derived from an EMBL/GenBank/DDBJ whole genome shotgun (WGS) entry which is preliminary data.</text>
</comment>
<dbReference type="Pfam" id="PF24906">
    <property type="entry name" value="Zf_WRKY19"/>
    <property type="match status" value="6"/>
</dbReference>
<feature type="domain" description="WRKY19-like zinc finger" evidence="2">
    <location>
        <begin position="276"/>
        <end position="300"/>
    </location>
</feature>
<dbReference type="Proteomes" id="UP001318860">
    <property type="component" value="Unassembled WGS sequence"/>
</dbReference>
<dbReference type="EMBL" id="JABTTQ020002945">
    <property type="protein sequence ID" value="KAK6121023.1"/>
    <property type="molecule type" value="Genomic_DNA"/>
</dbReference>
<feature type="domain" description="WRKY19-like zinc finger" evidence="2">
    <location>
        <begin position="56"/>
        <end position="79"/>
    </location>
</feature>
<evidence type="ECO:0000256" key="1">
    <source>
        <dbReference type="SAM" id="MobiDB-lite"/>
    </source>
</evidence>
<feature type="region of interest" description="Disordered" evidence="1">
    <location>
        <begin position="405"/>
        <end position="427"/>
    </location>
</feature>
<gene>
    <name evidence="3" type="ORF">DH2020_045242</name>
</gene>
<protein>
    <recommendedName>
        <fullName evidence="2">WRKY19-like zinc finger domain-containing protein</fullName>
    </recommendedName>
</protein>
<dbReference type="PANTHER" id="PTHR31827">
    <property type="entry name" value="EMB|CAB89363.1"/>
    <property type="match status" value="1"/>
</dbReference>
<dbReference type="InterPro" id="IPR056866">
    <property type="entry name" value="Znf_WRKY19"/>
</dbReference>
<feature type="domain" description="WRKY19-like zinc finger" evidence="2">
    <location>
        <begin position="156"/>
        <end position="179"/>
    </location>
</feature>
<evidence type="ECO:0000313" key="4">
    <source>
        <dbReference type="Proteomes" id="UP001318860"/>
    </source>
</evidence>
<feature type="domain" description="WRKY19-like zinc finger" evidence="2">
    <location>
        <begin position="105"/>
        <end position="129"/>
    </location>
</feature>
<organism evidence="3 4">
    <name type="scientific">Rehmannia glutinosa</name>
    <name type="common">Chinese foxglove</name>
    <dbReference type="NCBI Taxonomy" id="99300"/>
    <lineage>
        <taxon>Eukaryota</taxon>
        <taxon>Viridiplantae</taxon>
        <taxon>Streptophyta</taxon>
        <taxon>Embryophyta</taxon>
        <taxon>Tracheophyta</taxon>
        <taxon>Spermatophyta</taxon>
        <taxon>Magnoliopsida</taxon>
        <taxon>eudicotyledons</taxon>
        <taxon>Gunneridae</taxon>
        <taxon>Pentapetalae</taxon>
        <taxon>asterids</taxon>
        <taxon>lamiids</taxon>
        <taxon>Lamiales</taxon>
        <taxon>Orobanchaceae</taxon>
        <taxon>Rehmannieae</taxon>
        <taxon>Rehmannia</taxon>
    </lineage>
</organism>
<feature type="domain" description="WRKY19-like zinc finger" evidence="2">
    <location>
        <begin position="80"/>
        <end position="104"/>
    </location>
</feature>
<sequence length="457" mass="46707">MENPEFLWTTEHGAKSHCQISQMSSEPSAVSNYSMSAISEPGSAAVSSDHRGSNIKKCKFAGCTKGARGATGLCIGHGGGQRCQKPGCNKGAESRTAYCKAHGGGRRCQHLGCTKSAEGKTDHCIAHGGGKRCGHPGGCTKAARGRSGLCIKHGGGKRCKVEGCARSAEGQIGLCISHGADDVGAQGSTVFCKAHGGGKRCVFAGCTKGAEGSTPLCKGHGGGKRCMFDGGGICPKSVHGGTSFCVAHGGGKRCAVPGCTKSARGRTDCCVKHGGGKRCKFENCGKSAQGSTDFCKAHGGGKRCGWGGEGKCEKFARGKSGLCAAHTSMVQGRETNRGGMIGPGLFRGLVPSNSTTMTSFDNTCSSSGVSVVSDSIESLEKPAKRQQLIPPQVLVPLSMKVSSFYSKPSGSEKQAERGNGVNNGRKSLDFVVPEGRVHGGGLLSLLGGNINNAIDGM</sequence>
<feature type="domain" description="WRKY19-like zinc finger" evidence="2">
    <location>
        <begin position="251"/>
        <end position="275"/>
    </location>
</feature>